<dbReference type="InterPro" id="IPR026841">
    <property type="entry name" value="Aur1/Ipt1"/>
</dbReference>
<feature type="region of interest" description="Disordered" evidence="5">
    <location>
        <begin position="342"/>
        <end position="362"/>
    </location>
</feature>
<organism evidence="8">
    <name type="scientific">metagenome</name>
    <dbReference type="NCBI Taxonomy" id="256318"/>
    <lineage>
        <taxon>unclassified sequences</taxon>
        <taxon>metagenomes</taxon>
    </lineage>
</organism>
<dbReference type="EMBL" id="CZKA01000058">
    <property type="protein sequence ID" value="CUR59496.1"/>
    <property type="molecule type" value="Genomic_DNA"/>
</dbReference>
<dbReference type="PANTHER" id="PTHR31310:SF7">
    <property type="entry name" value="PA-PHOSPHATASE RELATED-FAMILY PROTEIN DDB_G0268928"/>
    <property type="match status" value="1"/>
</dbReference>
<comment type="subcellular location">
    <subcellularLocation>
        <location evidence="1">Membrane</location>
        <topology evidence="1">Multi-pass membrane protein</topology>
    </subcellularLocation>
</comment>
<evidence type="ECO:0000256" key="2">
    <source>
        <dbReference type="ARBA" id="ARBA00022692"/>
    </source>
</evidence>
<dbReference type="GO" id="GO:0016020">
    <property type="term" value="C:membrane"/>
    <property type="evidence" value="ECO:0007669"/>
    <property type="project" value="UniProtKB-SubCell"/>
</dbReference>
<reference evidence="8" key="1">
    <citation type="submission" date="2015-08" db="EMBL/GenBank/DDBJ databases">
        <authorList>
            <person name="Babu N.S."/>
            <person name="Beckwith C.J."/>
            <person name="Beseler K.G."/>
            <person name="Brison A."/>
            <person name="Carone J.V."/>
            <person name="Caskin T.P."/>
            <person name="Diamond M."/>
            <person name="Durham M.E."/>
            <person name="Foxe J.M."/>
            <person name="Go M."/>
            <person name="Henderson B.A."/>
            <person name="Jones I.B."/>
            <person name="McGettigan J.A."/>
            <person name="Micheletti S.J."/>
            <person name="Nasrallah M.E."/>
            <person name="Ortiz D."/>
            <person name="Piller C.R."/>
            <person name="Privatt S.R."/>
            <person name="Schneider S.L."/>
            <person name="Sharp S."/>
            <person name="Smith T.C."/>
            <person name="Stanton J.D."/>
            <person name="Ullery H.E."/>
            <person name="Wilson R.J."/>
            <person name="Serrano M.G."/>
            <person name="Buck G."/>
            <person name="Lee V."/>
            <person name="Wang Y."/>
            <person name="Carvalho R."/>
            <person name="Voegtly L."/>
            <person name="Shi R."/>
            <person name="Duckworth R."/>
            <person name="Johnson A."/>
            <person name="Loviza R."/>
            <person name="Walstead R."/>
            <person name="Shah Z."/>
            <person name="Kiflezghi M."/>
            <person name="Wade K."/>
            <person name="Ball S.L."/>
            <person name="Bradley K.W."/>
            <person name="Asai D.J."/>
            <person name="Bowman C.A."/>
            <person name="Russell D.A."/>
            <person name="Pope W.H."/>
            <person name="Jacobs-Sera D."/>
            <person name="Hendrix R.W."/>
            <person name="Hatfull G.F."/>
        </authorList>
    </citation>
    <scope>NUCLEOTIDE SEQUENCE</scope>
</reference>
<feature type="transmembrane region" description="Helical" evidence="6">
    <location>
        <begin position="252"/>
        <end position="274"/>
    </location>
</feature>
<feature type="transmembrane region" description="Helical" evidence="6">
    <location>
        <begin position="84"/>
        <end position="106"/>
    </location>
</feature>
<gene>
    <name evidence="8" type="ORF">NOCA2610021</name>
</gene>
<evidence type="ECO:0000259" key="7">
    <source>
        <dbReference type="Pfam" id="PF14378"/>
    </source>
</evidence>
<feature type="transmembrane region" description="Helical" evidence="6">
    <location>
        <begin position="183"/>
        <end position="204"/>
    </location>
</feature>
<evidence type="ECO:0000256" key="1">
    <source>
        <dbReference type="ARBA" id="ARBA00004141"/>
    </source>
</evidence>
<evidence type="ECO:0000256" key="6">
    <source>
        <dbReference type="SAM" id="Phobius"/>
    </source>
</evidence>
<sequence length="362" mass="39678">MGKPNFLFAGLAAGLLAMATALVAFAYDLPIRDPDGAGMPTYVRLPAILLLAVLVDVVPRAIGRFWPSPAQMLRGCVSVTRERWGARHLIFAFSGLGVWYLAYVAFRNLKSYVPMVNDTLWDTTLARYDRVLWLGNDPATVLHRLFGTGWAAEFFSLVYIAWIVLVPVTLAVALMWTRHVSAGAWYVTAVTLDWVLGVAVYFAVPTVGPIYSDPEQFSGLRHTAVSGLQESMMNDRLEVLADPHHAHSVQTIAAFASLHVGIMVTICLVVHLIGLPRWVRLASWAFLALTVLATVYLGWHFFVDTIAGAALGAATVWMAAIATGNHERGWPKLVVRADDRPVSVGQSNQDRSTLRTPPSSSR</sequence>
<keyword evidence="8" id="KW-0503">Monooxygenase</keyword>
<dbReference type="EC" id="1.14.99.36" evidence="8"/>
<dbReference type="Pfam" id="PF14378">
    <property type="entry name" value="PAP2_3"/>
    <property type="match status" value="1"/>
</dbReference>
<dbReference type="InterPro" id="IPR052185">
    <property type="entry name" value="IPC_Synthase-Related"/>
</dbReference>
<evidence type="ECO:0000256" key="4">
    <source>
        <dbReference type="ARBA" id="ARBA00023136"/>
    </source>
</evidence>
<evidence type="ECO:0000256" key="5">
    <source>
        <dbReference type="SAM" id="MobiDB-lite"/>
    </source>
</evidence>
<feature type="transmembrane region" description="Helical" evidence="6">
    <location>
        <begin position="42"/>
        <end position="63"/>
    </location>
</feature>
<keyword evidence="3 6" id="KW-1133">Transmembrane helix</keyword>
<keyword evidence="4 6" id="KW-0472">Membrane</keyword>
<feature type="domain" description="Inositolphosphotransferase Aur1/Ipt1" evidence="7">
    <location>
        <begin position="124"/>
        <end position="317"/>
    </location>
</feature>
<feature type="transmembrane region" description="Helical" evidence="6">
    <location>
        <begin position="154"/>
        <end position="176"/>
    </location>
</feature>
<dbReference type="PANTHER" id="PTHR31310">
    <property type="match status" value="1"/>
</dbReference>
<keyword evidence="2 6" id="KW-0812">Transmembrane</keyword>
<dbReference type="AlphaFoldDB" id="A0A2P2CBY1"/>
<feature type="transmembrane region" description="Helical" evidence="6">
    <location>
        <begin position="281"/>
        <end position="299"/>
    </location>
</feature>
<dbReference type="CDD" id="cd03386">
    <property type="entry name" value="PAP2_Aur1_like"/>
    <property type="match status" value="1"/>
</dbReference>
<accession>A0A2P2CBY1</accession>
<dbReference type="GO" id="GO:0004497">
    <property type="term" value="F:monooxygenase activity"/>
    <property type="evidence" value="ECO:0007669"/>
    <property type="project" value="UniProtKB-KW"/>
</dbReference>
<keyword evidence="8" id="KW-0560">Oxidoreductase</keyword>
<evidence type="ECO:0000313" key="8">
    <source>
        <dbReference type="EMBL" id="CUR59496.1"/>
    </source>
</evidence>
<protein>
    <submittedName>
        <fullName evidence="8">Putative Brp/Blh family beta-carotene 15,15'-monooxygenase</fullName>
        <ecNumber evidence="8">1.14.99.36</ecNumber>
    </submittedName>
</protein>
<evidence type="ECO:0000256" key="3">
    <source>
        <dbReference type="ARBA" id="ARBA00022989"/>
    </source>
</evidence>
<proteinExistence type="predicted"/>
<name>A0A2P2CBY1_9ZZZZ</name>